<reference evidence="13 14" key="1">
    <citation type="journal article" date="2017" name="Nature">
        <title>The Apostasia genome and the evolution of orchids.</title>
        <authorList>
            <person name="Zhang G.Q."/>
            <person name="Liu K.W."/>
            <person name="Li Z."/>
            <person name="Lohaus R."/>
            <person name="Hsiao Y.Y."/>
            <person name="Niu S.C."/>
            <person name="Wang J.Y."/>
            <person name="Lin Y.C."/>
            <person name="Xu Q."/>
            <person name="Chen L.J."/>
            <person name="Yoshida K."/>
            <person name="Fujiwara S."/>
            <person name="Wang Z.W."/>
            <person name="Zhang Y.Q."/>
            <person name="Mitsuda N."/>
            <person name="Wang M."/>
            <person name="Liu G.H."/>
            <person name="Pecoraro L."/>
            <person name="Huang H.X."/>
            <person name="Xiao X.J."/>
            <person name="Lin M."/>
            <person name="Wu X.Y."/>
            <person name="Wu W.L."/>
            <person name="Chen Y.Y."/>
            <person name="Chang S.B."/>
            <person name="Sakamoto S."/>
            <person name="Ohme-Takagi M."/>
            <person name="Yagi M."/>
            <person name="Zeng S.J."/>
            <person name="Shen C.Y."/>
            <person name="Yeh C.M."/>
            <person name="Luo Y.B."/>
            <person name="Tsai W.C."/>
            <person name="Van de Peer Y."/>
            <person name="Liu Z.J."/>
        </authorList>
    </citation>
    <scope>NUCLEOTIDE SEQUENCE [LARGE SCALE GENOMIC DNA]</scope>
    <source>
        <strain evidence="14">cv. Shenzhen</strain>
        <tissue evidence="13">Stem</tissue>
    </source>
</reference>
<protein>
    <submittedName>
        <fullName evidence="13">O-acyltransferase WSD1</fullName>
        <ecNumber evidence="13">2.3.1.20</ecNumber>
        <ecNumber evidence="13">2.3.1.75</ecNumber>
    </submittedName>
</protein>
<dbReference type="Proteomes" id="UP000236161">
    <property type="component" value="Unassembled WGS sequence"/>
</dbReference>
<evidence type="ECO:0000259" key="11">
    <source>
        <dbReference type="Pfam" id="PF03007"/>
    </source>
</evidence>
<dbReference type="EMBL" id="KZ453894">
    <property type="protein sequence ID" value="PKA46840.1"/>
    <property type="molecule type" value="Genomic_DNA"/>
</dbReference>
<dbReference type="GO" id="GO:0019432">
    <property type="term" value="P:triglyceride biosynthetic process"/>
    <property type="evidence" value="ECO:0007669"/>
    <property type="project" value="UniProtKB-UniPathway"/>
</dbReference>
<dbReference type="EC" id="2.3.1.75" evidence="13"/>
<proteinExistence type="inferred from homology"/>
<dbReference type="PANTHER" id="PTHR31650:SF34">
    <property type="entry name" value="O-ACYLTRANSFERASE WSD1-LIKE ISOFORM X1"/>
    <property type="match status" value="1"/>
</dbReference>
<accession>A0A2H9ZU83</accession>
<evidence type="ECO:0000313" key="14">
    <source>
        <dbReference type="Proteomes" id="UP000236161"/>
    </source>
</evidence>
<evidence type="ECO:0000256" key="5">
    <source>
        <dbReference type="ARBA" id="ARBA00022679"/>
    </source>
</evidence>
<dbReference type="Pfam" id="PF03007">
    <property type="entry name" value="WS_DGAT_cat"/>
    <property type="match status" value="1"/>
</dbReference>
<dbReference type="PANTHER" id="PTHR31650">
    <property type="entry name" value="O-ACYLTRANSFERASE (WSD1-LIKE) FAMILY PROTEIN"/>
    <property type="match status" value="1"/>
</dbReference>
<evidence type="ECO:0000256" key="7">
    <source>
        <dbReference type="ARBA" id="ARBA00023315"/>
    </source>
</evidence>
<dbReference type="GO" id="GO:0005789">
    <property type="term" value="C:endoplasmic reticulum membrane"/>
    <property type="evidence" value="ECO:0007669"/>
    <property type="project" value="UniProtKB-SubCell"/>
</dbReference>
<sequence>MEQLKVKVAGGDEEAASAAAVDGEPVSPTGQYFNSSAMSISILAIFESDKPLDDSRAVATLEKLLLPISPRFSSVIIKCEKGIQHWKKVKISLVDHVKTPVFPAGVESYDEFVGEYLSNLAVERLPAGRPPWELHLLKYPTKTAAGTAVFKLHHALGDGFSLMGALFSCLKRADDPSLPLTFPSRQQSATPVKAGAVVQCCRALARALEVGVNTVVDFAGGILKSLLVEDDRTPVRSGEAGAEFRPLDISKVVFSLHDVRQIKIKIGGTINDVISGVIFYGTQLYIKAASHGHRSRGVGMGKVTLVLLLNTRSVNGYQRVEEMKRRGSRKSSWGNQFGFIHVPVPKCKDADTVDPLSFVLKGRKIIRAKRNSLGVYLTGRMLEAIRKFRGSEVAAEYMYRTMRSSSMAVSNLIGPTEQMMMGNNPITDFYFMVVGGPQSLTMTVVSYMGRLTVAMGTERGFIDSDLLRSSMQKSFQRIFQAAVNIKN</sequence>
<evidence type="ECO:0000256" key="3">
    <source>
        <dbReference type="ARBA" id="ARBA00004771"/>
    </source>
</evidence>
<dbReference type="GO" id="GO:0047196">
    <property type="term" value="F:long-chain-alcohol O-fatty-acyltransferase activity"/>
    <property type="evidence" value="ECO:0007669"/>
    <property type="project" value="UniProtKB-EC"/>
</dbReference>
<evidence type="ECO:0000256" key="4">
    <source>
        <dbReference type="ARBA" id="ARBA00005189"/>
    </source>
</evidence>
<evidence type="ECO:0000313" key="13">
    <source>
        <dbReference type="EMBL" id="PKA46840.1"/>
    </source>
</evidence>
<dbReference type="GO" id="GO:0005886">
    <property type="term" value="C:plasma membrane"/>
    <property type="evidence" value="ECO:0007669"/>
    <property type="project" value="UniProtKB-SubCell"/>
</dbReference>
<evidence type="ECO:0000259" key="12">
    <source>
        <dbReference type="Pfam" id="PF06974"/>
    </source>
</evidence>
<dbReference type="UniPathway" id="UPA00282"/>
<gene>
    <name evidence="13" type="primary">WSD1</name>
    <name evidence="13" type="ORF">AXF42_Ash015734</name>
</gene>
<dbReference type="OrthoDB" id="619536at2759"/>
<feature type="domain" description="O-acyltransferase WSD1 C-terminal" evidence="12">
    <location>
        <begin position="333"/>
        <end position="478"/>
    </location>
</feature>
<feature type="domain" description="O-acyltransferase WSD1-like N-terminal" evidence="11">
    <location>
        <begin position="38"/>
        <end position="274"/>
    </location>
</feature>
<dbReference type="STRING" id="1088818.A0A2H9ZU83"/>
<dbReference type="InterPro" id="IPR009721">
    <property type="entry name" value="O-acyltransferase_WSD1_C"/>
</dbReference>
<evidence type="ECO:0000256" key="8">
    <source>
        <dbReference type="ARBA" id="ARBA00024360"/>
    </source>
</evidence>
<organism evidence="13 14">
    <name type="scientific">Apostasia shenzhenica</name>
    <dbReference type="NCBI Taxonomy" id="1088818"/>
    <lineage>
        <taxon>Eukaryota</taxon>
        <taxon>Viridiplantae</taxon>
        <taxon>Streptophyta</taxon>
        <taxon>Embryophyta</taxon>
        <taxon>Tracheophyta</taxon>
        <taxon>Spermatophyta</taxon>
        <taxon>Magnoliopsida</taxon>
        <taxon>Liliopsida</taxon>
        <taxon>Asparagales</taxon>
        <taxon>Orchidaceae</taxon>
        <taxon>Apostasioideae</taxon>
        <taxon>Apostasia</taxon>
    </lineage>
</organism>
<evidence type="ECO:0000256" key="1">
    <source>
        <dbReference type="ARBA" id="ARBA00004162"/>
    </source>
</evidence>
<keyword evidence="6" id="KW-0256">Endoplasmic reticulum</keyword>
<comment type="pathway">
    <text evidence="4">Lipid metabolism.</text>
</comment>
<dbReference type="InterPro" id="IPR004255">
    <property type="entry name" value="O-acyltransferase_WSD1_N"/>
</dbReference>
<evidence type="ECO:0000256" key="2">
    <source>
        <dbReference type="ARBA" id="ARBA00004586"/>
    </source>
</evidence>
<comment type="catalytic activity">
    <reaction evidence="9">
        <text>a long chain fatty alcohol + a fatty acyl-CoA = a long-chain alcohol wax ester + CoA</text>
        <dbReference type="Rhea" id="RHEA:38443"/>
        <dbReference type="ChEBI" id="CHEBI:17135"/>
        <dbReference type="ChEBI" id="CHEBI:57287"/>
        <dbReference type="ChEBI" id="CHEBI:77636"/>
        <dbReference type="ChEBI" id="CHEBI:235323"/>
        <dbReference type="EC" id="2.3.1.75"/>
    </reaction>
</comment>
<dbReference type="InterPro" id="IPR045034">
    <property type="entry name" value="O-acyltransferase_WSD1-like"/>
</dbReference>
<evidence type="ECO:0000256" key="9">
    <source>
        <dbReference type="ARBA" id="ARBA00047604"/>
    </source>
</evidence>
<evidence type="ECO:0000256" key="10">
    <source>
        <dbReference type="ARBA" id="ARBA00048109"/>
    </source>
</evidence>
<name>A0A2H9ZU83_9ASPA</name>
<comment type="subcellular location">
    <subcellularLocation>
        <location evidence="1">Cell membrane</location>
        <topology evidence="1">Single-pass membrane protein</topology>
    </subcellularLocation>
    <subcellularLocation>
        <location evidence="2">Endoplasmic reticulum membrane</location>
    </subcellularLocation>
</comment>
<comment type="pathway">
    <text evidence="3">Glycerolipid metabolism; triacylglycerol biosynthesis.</text>
</comment>
<evidence type="ECO:0000256" key="6">
    <source>
        <dbReference type="ARBA" id="ARBA00022824"/>
    </source>
</evidence>
<comment type="similarity">
    <text evidence="8">In the N-terminal section; belongs to the long-chain O-acyltransferase family.</text>
</comment>
<keyword evidence="7 13" id="KW-0012">Acyltransferase</keyword>
<comment type="catalytic activity">
    <reaction evidence="10">
        <text>an acyl-CoA + a 1,2-diacyl-sn-glycerol = a triacyl-sn-glycerol + CoA</text>
        <dbReference type="Rhea" id="RHEA:10868"/>
        <dbReference type="ChEBI" id="CHEBI:17815"/>
        <dbReference type="ChEBI" id="CHEBI:57287"/>
        <dbReference type="ChEBI" id="CHEBI:58342"/>
        <dbReference type="ChEBI" id="CHEBI:64615"/>
        <dbReference type="EC" id="2.3.1.20"/>
    </reaction>
</comment>
<dbReference type="Pfam" id="PF06974">
    <property type="entry name" value="WS_DGAT_C"/>
    <property type="match status" value="1"/>
</dbReference>
<dbReference type="AlphaFoldDB" id="A0A2H9ZU83"/>
<dbReference type="GO" id="GO:0004144">
    <property type="term" value="F:diacylglycerol O-acyltransferase activity"/>
    <property type="evidence" value="ECO:0007669"/>
    <property type="project" value="UniProtKB-EC"/>
</dbReference>
<keyword evidence="5 13" id="KW-0808">Transferase</keyword>
<keyword evidence="14" id="KW-1185">Reference proteome</keyword>
<dbReference type="EC" id="2.3.1.20" evidence="13"/>